<evidence type="ECO:0000313" key="2">
    <source>
        <dbReference type="EMBL" id="KIJ07782.1"/>
    </source>
</evidence>
<evidence type="ECO:0000313" key="3">
    <source>
        <dbReference type="Proteomes" id="UP000053647"/>
    </source>
</evidence>
<feature type="region of interest" description="Disordered" evidence="1">
    <location>
        <begin position="114"/>
        <end position="133"/>
    </location>
</feature>
<evidence type="ECO:0000256" key="1">
    <source>
        <dbReference type="SAM" id="MobiDB-lite"/>
    </source>
</evidence>
<dbReference type="Proteomes" id="UP000053647">
    <property type="component" value="Unassembled WGS sequence"/>
</dbReference>
<gene>
    <name evidence="2" type="ORF">PAXINDRAFT_102808</name>
</gene>
<sequence length="133" mass="14355">MDDVTTHRGEIARNGKNCGDNWEVAPSSAVLGRESPAASDSAGKSISQMLGHACDGLDIEHWVVILNTPADGCLQARLFDSVAAARLNPIRFEWVPCRESRYKNLQIPLGADTSDVLTDSDTELEEPNFSPSG</sequence>
<accession>A0A0C9TIK3</accession>
<reference evidence="2 3" key="1">
    <citation type="submission" date="2014-06" db="EMBL/GenBank/DDBJ databases">
        <authorList>
            <consortium name="DOE Joint Genome Institute"/>
            <person name="Kuo A."/>
            <person name="Kohler A."/>
            <person name="Nagy L.G."/>
            <person name="Floudas D."/>
            <person name="Copeland A."/>
            <person name="Barry K.W."/>
            <person name="Cichocki N."/>
            <person name="Veneault-Fourrey C."/>
            <person name="LaButti K."/>
            <person name="Lindquist E.A."/>
            <person name="Lipzen A."/>
            <person name="Lundell T."/>
            <person name="Morin E."/>
            <person name="Murat C."/>
            <person name="Sun H."/>
            <person name="Tunlid A."/>
            <person name="Henrissat B."/>
            <person name="Grigoriev I.V."/>
            <person name="Hibbett D.S."/>
            <person name="Martin F."/>
            <person name="Nordberg H.P."/>
            <person name="Cantor M.N."/>
            <person name="Hua S.X."/>
        </authorList>
    </citation>
    <scope>NUCLEOTIDE SEQUENCE [LARGE SCALE GENOMIC DNA]</scope>
    <source>
        <strain evidence="2 3">ATCC 200175</strain>
    </source>
</reference>
<name>A0A0C9TIK3_PAXIN</name>
<dbReference type="OrthoDB" id="10489583at2759"/>
<dbReference type="AlphaFoldDB" id="A0A0C9TIK3"/>
<dbReference type="HOGENOM" id="CLU_1907327_0_0_1"/>
<protein>
    <submittedName>
        <fullName evidence="2">Uncharacterized protein</fullName>
    </submittedName>
</protein>
<dbReference type="EMBL" id="KN819786">
    <property type="protein sequence ID" value="KIJ07782.1"/>
    <property type="molecule type" value="Genomic_DNA"/>
</dbReference>
<organism evidence="2 3">
    <name type="scientific">Paxillus involutus ATCC 200175</name>
    <dbReference type="NCBI Taxonomy" id="664439"/>
    <lineage>
        <taxon>Eukaryota</taxon>
        <taxon>Fungi</taxon>
        <taxon>Dikarya</taxon>
        <taxon>Basidiomycota</taxon>
        <taxon>Agaricomycotina</taxon>
        <taxon>Agaricomycetes</taxon>
        <taxon>Agaricomycetidae</taxon>
        <taxon>Boletales</taxon>
        <taxon>Paxilineae</taxon>
        <taxon>Paxillaceae</taxon>
        <taxon>Paxillus</taxon>
    </lineage>
</organism>
<reference evidence="3" key="2">
    <citation type="submission" date="2015-01" db="EMBL/GenBank/DDBJ databases">
        <title>Evolutionary Origins and Diversification of the Mycorrhizal Mutualists.</title>
        <authorList>
            <consortium name="DOE Joint Genome Institute"/>
            <consortium name="Mycorrhizal Genomics Consortium"/>
            <person name="Kohler A."/>
            <person name="Kuo A."/>
            <person name="Nagy L.G."/>
            <person name="Floudas D."/>
            <person name="Copeland A."/>
            <person name="Barry K.W."/>
            <person name="Cichocki N."/>
            <person name="Veneault-Fourrey C."/>
            <person name="LaButti K."/>
            <person name="Lindquist E.A."/>
            <person name="Lipzen A."/>
            <person name="Lundell T."/>
            <person name="Morin E."/>
            <person name="Murat C."/>
            <person name="Riley R."/>
            <person name="Ohm R."/>
            <person name="Sun H."/>
            <person name="Tunlid A."/>
            <person name="Henrissat B."/>
            <person name="Grigoriev I.V."/>
            <person name="Hibbett D.S."/>
            <person name="Martin F."/>
        </authorList>
    </citation>
    <scope>NUCLEOTIDE SEQUENCE [LARGE SCALE GENOMIC DNA]</scope>
    <source>
        <strain evidence="3">ATCC 200175</strain>
    </source>
</reference>
<proteinExistence type="predicted"/>
<keyword evidence="3" id="KW-1185">Reference proteome</keyword>